<evidence type="ECO:0000313" key="9">
    <source>
        <dbReference type="Proteomes" id="UP000233482"/>
    </source>
</evidence>
<dbReference type="Gene3D" id="2.60.40.2110">
    <property type="match status" value="1"/>
</dbReference>
<dbReference type="InterPro" id="IPR049319">
    <property type="entry name" value="GBS104-like_Ig"/>
</dbReference>
<evidence type="ECO:0000256" key="2">
    <source>
        <dbReference type="ARBA" id="ARBA00022525"/>
    </source>
</evidence>
<evidence type="ECO:0000256" key="4">
    <source>
        <dbReference type="SAM" id="MobiDB-lite"/>
    </source>
</evidence>
<protein>
    <recommendedName>
        <fullName evidence="7">VWFA domain-containing protein</fullName>
    </recommendedName>
</protein>
<dbReference type="Gene3D" id="3.40.50.410">
    <property type="entry name" value="von Willebrand factor, type A domain"/>
    <property type="match status" value="1"/>
</dbReference>
<reference evidence="8 9" key="1">
    <citation type="submission" date="2017-12" db="EMBL/GenBank/DDBJ databases">
        <title>Genomics of Macrococcus caseolyticus.</title>
        <authorList>
            <person name="MacFadyen A.C."/>
            <person name="Paterson G.K."/>
        </authorList>
    </citation>
    <scope>NUCLEOTIDE SEQUENCE [LARGE SCALE GENOMIC DNA]</scope>
    <source>
        <strain evidence="8 9">5788_EF188</strain>
    </source>
</reference>
<evidence type="ECO:0000256" key="1">
    <source>
        <dbReference type="ARBA" id="ARBA00007257"/>
    </source>
</evidence>
<dbReference type="InterPro" id="IPR008966">
    <property type="entry name" value="Adhesion_dom_sf"/>
</dbReference>
<evidence type="ECO:0000256" key="6">
    <source>
        <dbReference type="SAM" id="SignalP"/>
    </source>
</evidence>
<dbReference type="PANTHER" id="PTHR36108:SF13">
    <property type="entry name" value="COLOSSIN-B-RELATED"/>
    <property type="match status" value="1"/>
</dbReference>
<organism evidence="8 9">
    <name type="scientific">Macrococcoides caseolyticum</name>
    <dbReference type="NCBI Taxonomy" id="69966"/>
    <lineage>
        <taxon>Bacteria</taxon>
        <taxon>Bacillati</taxon>
        <taxon>Bacillota</taxon>
        <taxon>Bacilli</taxon>
        <taxon>Bacillales</taxon>
        <taxon>Staphylococcaceae</taxon>
        <taxon>Macrococcoides</taxon>
    </lineage>
</organism>
<dbReference type="RefSeq" id="WP_101144267.1">
    <property type="nucleotide sequence ID" value="NZ_PIWO01000017.1"/>
</dbReference>
<sequence>MIILHNIKNKKVVMSINKLLNLLTSLIIVITFCLSPSLASAQDNDSVPETSNPNMLYVEQKGESNNKVKWHLKVNEANSRLKDVVIKMELQGGHNINLAELNMLLNAKGVTVTQPDPEKKLFLLNIKSLDEPLNVEFSSVITDNQQSNYKVSLSADINQHVTASDIYFVKTQLSGKVQYKDVPDKVTPPALEVELIDKQHQTVVDRTVVNADHLEYTFDHLNKFNIDNQLIEYEVRPKATGNYKVDVKANDILLQYLSTKIEGNIRNESGKPLNIKIMNKATGSIVDEVLVDGAQSHYTKDNLPLNDDQGNRIDYDIKVEDTEGFKATTSNFDIEVTKDKSADTHPENSVETKQDDQPKAAVKVAKKDETSAEPTAQPKAEDKAKVEYKANEISAKQDINKSTANNSLKRLKRSLVYAAPKEIPLLSTFSLANVNLLGFAPMNNVAGVADDPYPTYKGQISNMAWDEKGLYRNRTPQPVEYNESFQWKQAQPTSTENEYAIDLKTQGRASVTQETVDIVLVVDNSASMGAIIGNGKTRWQSMKDDVFKFIDEVTQANTGTNTKVRIGVVNFASALRPSINPGFSGNPADIKSKFYSSYVPSGQGGGTFTQEGLRSGSELLSTSRASKKVMVVLTDGAPTLSYKGISATGSENITSFSSVVKGNGTNFNLNGYLGYNGIHDPYLIGLYTKITNHGQPTISQAKLIKNSRPDFDIFSIGLDTTVASGGATEEDMNKVLSNIASRTEYAFTTKDSASELSKKLSKISQSVSNSISNGVVIDPIGPMYDLNLGSDNIFDKSDYTLTASNPDLENVPVDYDLNTKTLKMNGLNLGKGEWVNLNYKVKLRVTDDNFVENQWYPMNGTTTLKPSNSSINLREYPVPEAKAKSPSYNFVFNKVDDNEKPLQGAVFELKDVSGNTLSRTSSSSGQVLFDNLKKGQYTLTEKSAPNGFIKDSKVYTVVIASNGEIRIDNVLYTDTNKFKVINKKLLGSIEVIKHKTGNENELLPGAKFELRNSAGDLIGTLTTGTDGKVLFKALPLGNYILKEVQAPKNYQLNSEPINITVKNDEKVIVKVPNKSNSDILPNTGGTGTIFYTLLGMLIMGIAVWSRKKVFIRQ</sequence>
<dbReference type="Gene3D" id="2.60.40.10">
    <property type="entry name" value="Immunoglobulins"/>
    <property type="match status" value="2"/>
</dbReference>
<dbReference type="Pfam" id="PF17802">
    <property type="entry name" value="SpaA"/>
    <property type="match status" value="2"/>
</dbReference>
<comment type="similarity">
    <text evidence="1">Belongs to the serine-aspartate repeat-containing protein (SDr) family.</text>
</comment>
<dbReference type="Gene3D" id="2.60.40.1140">
    <property type="entry name" value="Collagen-binding surface protein Cna, B-type domain"/>
    <property type="match status" value="2"/>
</dbReference>
<dbReference type="InterPro" id="IPR013783">
    <property type="entry name" value="Ig-like_fold"/>
</dbReference>
<dbReference type="AlphaFoldDB" id="A0A855GKV7"/>
<dbReference type="SUPFAM" id="SSF49401">
    <property type="entry name" value="Bacterial adhesins"/>
    <property type="match status" value="1"/>
</dbReference>
<keyword evidence="5" id="KW-0812">Transmembrane</keyword>
<dbReference type="InterPro" id="IPR002035">
    <property type="entry name" value="VWF_A"/>
</dbReference>
<keyword evidence="3 6" id="KW-0732">Signal</keyword>
<dbReference type="Pfam" id="PF05738">
    <property type="entry name" value="Cna_B"/>
    <property type="match status" value="1"/>
</dbReference>
<evidence type="ECO:0000259" key="7">
    <source>
        <dbReference type="PROSITE" id="PS50234"/>
    </source>
</evidence>
<dbReference type="NCBIfam" id="TIGR01167">
    <property type="entry name" value="LPXTG_anchor"/>
    <property type="match status" value="1"/>
</dbReference>
<feature type="compositionally biased region" description="Basic and acidic residues" evidence="4">
    <location>
        <begin position="338"/>
        <end position="358"/>
    </location>
</feature>
<evidence type="ECO:0000256" key="3">
    <source>
        <dbReference type="ARBA" id="ARBA00022729"/>
    </source>
</evidence>
<dbReference type="CDD" id="cd00222">
    <property type="entry name" value="CollagenBindB"/>
    <property type="match status" value="1"/>
</dbReference>
<dbReference type="InterPro" id="IPR041033">
    <property type="entry name" value="SpaA_PFL_dom_1"/>
</dbReference>
<dbReference type="PROSITE" id="PS50234">
    <property type="entry name" value="VWFA"/>
    <property type="match status" value="1"/>
</dbReference>
<accession>A0A855GKV7</accession>
<name>A0A855GKV7_9STAP</name>
<dbReference type="EMBL" id="PIXC01000017">
    <property type="protein sequence ID" value="PKE25770.1"/>
    <property type="molecule type" value="Genomic_DNA"/>
</dbReference>
<comment type="caution">
    <text evidence="8">The sequence shown here is derived from an EMBL/GenBank/DDBJ whole genome shotgun (WGS) entry which is preliminary data.</text>
</comment>
<dbReference type="SUPFAM" id="SSF49478">
    <property type="entry name" value="Cna protein B-type domain"/>
    <property type="match status" value="3"/>
</dbReference>
<keyword evidence="5" id="KW-1133">Transmembrane helix</keyword>
<dbReference type="Proteomes" id="UP000233482">
    <property type="component" value="Unassembled WGS sequence"/>
</dbReference>
<feature type="domain" description="VWFA" evidence="7">
    <location>
        <begin position="517"/>
        <end position="763"/>
    </location>
</feature>
<dbReference type="InterPro" id="IPR008454">
    <property type="entry name" value="Collagen-bd_Cna-like_B-typ_dom"/>
</dbReference>
<feature type="chain" id="PRO_5032462959" description="VWFA domain-containing protein" evidence="6">
    <location>
        <begin position="42"/>
        <end position="1113"/>
    </location>
</feature>
<dbReference type="SUPFAM" id="SSF53300">
    <property type="entry name" value="vWA-like"/>
    <property type="match status" value="1"/>
</dbReference>
<feature type="signal peptide" evidence="6">
    <location>
        <begin position="1"/>
        <end position="41"/>
    </location>
</feature>
<dbReference type="Pfam" id="PF21426">
    <property type="entry name" value="GBS104-like_Ig"/>
    <property type="match status" value="1"/>
</dbReference>
<proteinExistence type="inferred from homology"/>
<evidence type="ECO:0000313" key="8">
    <source>
        <dbReference type="EMBL" id="PKE25770.1"/>
    </source>
</evidence>
<feature type="region of interest" description="Disordered" evidence="4">
    <location>
        <begin position="338"/>
        <end position="384"/>
    </location>
</feature>
<dbReference type="Pfam" id="PF00092">
    <property type="entry name" value="VWA"/>
    <property type="match status" value="1"/>
</dbReference>
<evidence type="ECO:0000256" key="5">
    <source>
        <dbReference type="SAM" id="Phobius"/>
    </source>
</evidence>
<keyword evidence="5" id="KW-0472">Membrane</keyword>
<keyword evidence="2" id="KW-0964">Secreted</keyword>
<dbReference type="SMART" id="SM00327">
    <property type="entry name" value="VWA"/>
    <property type="match status" value="1"/>
</dbReference>
<gene>
    <name evidence="8" type="ORF">CW686_08105</name>
</gene>
<dbReference type="InterPro" id="IPR036465">
    <property type="entry name" value="vWFA_dom_sf"/>
</dbReference>
<dbReference type="PANTHER" id="PTHR36108">
    <property type="entry name" value="COLOSSIN-B-RELATED"/>
    <property type="match status" value="1"/>
</dbReference>
<dbReference type="CDD" id="cd00198">
    <property type="entry name" value="vWFA"/>
    <property type="match status" value="1"/>
</dbReference>
<feature type="transmembrane region" description="Helical" evidence="5">
    <location>
        <begin position="1084"/>
        <end position="1104"/>
    </location>
</feature>